<name>C4ZF31_AGARV</name>
<accession>C4ZF31</accession>
<dbReference type="HOGENOM" id="CLU_1978194_0_0_9"/>
<reference evidence="1 2" key="1">
    <citation type="journal article" date="2009" name="Proc. Natl. Acad. Sci. U.S.A.">
        <title>Characterizing a model human gut microbiota composed of members of its two dominant bacterial phyla.</title>
        <authorList>
            <person name="Mahowald M.A."/>
            <person name="Rey F.E."/>
            <person name="Seedorf H."/>
            <person name="Turnbaugh P.J."/>
            <person name="Fulton R.S."/>
            <person name="Wollam A."/>
            <person name="Shah N."/>
            <person name="Wang C."/>
            <person name="Magrini V."/>
            <person name="Wilson R.K."/>
            <person name="Cantarel B.L."/>
            <person name="Coutinho P.M."/>
            <person name="Henrissat B."/>
            <person name="Crock L.W."/>
            <person name="Russell A."/>
            <person name="Verberkmoes N.C."/>
            <person name="Hettich R.L."/>
            <person name="Gordon J.I."/>
        </authorList>
    </citation>
    <scope>NUCLEOTIDE SEQUENCE [LARGE SCALE GENOMIC DNA]</scope>
    <source>
        <strain evidence="2">ATCC 33656 / DSM 3377 / JCM 17463 / KCTC 5835 / LMG 30912 / VPI 0990</strain>
    </source>
</reference>
<sequence length="126" mass="14936">MLLRYIIIISEEFKMSKTRSIRWDKLDNTANLFPSIAGESMTNVYRISVTLTDEIDSEKLQEALDIVLPKFGLFNVRLRMGVFWNYFEENGKKAPKVHEENTFPCRFIRPNKNHSYLFRVLTIRTE</sequence>
<gene>
    <name evidence="1" type="ordered locus">EUBREC_2421</name>
</gene>
<proteinExistence type="predicted"/>
<evidence type="ECO:0000313" key="2">
    <source>
        <dbReference type="Proteomes" id="UP000001477"/>
    </source>
</evidence>
<dbReference type="PaxDb" id="515619-EUBREC_2421"/>
<protein>
    <submittedName>
        <fullName evidence="1">Uncharacterized protein</fullName>
    </submittedName>
</protein>
<organism evidence="1 2">
    <name type="scientific">Agathobacter rectalis (strain ATCC 33656 / DSM 3377 / JCM 17463 / KCTC 5835 / VPI 0990)</name>
    <name type="common">Eubacterium rectale</name>
    <dbReference type="NCBI Taxonomy" id="515619"/>
    <lineage>
        <taxon>Bacteria</taxon>
        <taxon>Bacillati</taxon>
        <taxon>Bacillota</taxon>
        <taxon>Clostridia</taxon>
        <taxon>Lachnospirales</taxon>
        <taxon>Lachnospiraceae</taxon>
        <taxon>Agathobacter</taxon>
    </lineage>
</organism>
<dbReference type="KEGG" id="ere:EUBREC_2421"/>
<dbReference type="EMBL" id="CP001107">
    <property type="protein sequence ID" value="ACR76152.1"/>
    <property type="molecule type" value="Genomic_DNA"/>
</dbReference>
<dbReference type="STRING" id="515619.EUBREC_2421"/>
<dbReference type="AlphaFoldDB" id="C4ZF31"/>
<evidence type="ECO:0000313" key="1">
    <source>
        <dbReference type="EMBL" id="ACR76152.1"/>
    </source>
</evidence>
<dbReference type="Proteomes" id="UP000001477">
    <property type="component" value="Chromosome"/>
</dbReference>